<dbReference type="RefSeq" id="WP_103050544.1">
    <property type="nucleotide sequence ID" value="NZ_POWF01000001.1"/>
</dbReference>
<comment type="caution">
    <text evidence="2">The sequence shown here is derived from an EMBL/GenBank/DDBJ whole genome shotgun (WGS) entry which is preliminary data.</text>
</comment>
<gene>
    <name evidence="2" type="ORF">C1T31_00690</name>
</gene>
<accession>A0A2K1E328</accession>
<dbReference type="OrthoDB" id="1014491at2"/>
<keyword evidence="3" id="KW-1185">Reference proteome</keyword>
<dbReference type="Proteomes" id="UP000236641">
    <property type="component" value="Unassembled WGS sequence"/>
</dbReference>
<dbReference type="Pfam" id="PF13557">
    <property type="entry name" value="Phenol_MetA_deg"/>
    <property type="match status" value="1"/>
</dbReference>
<protein>
    <submittedName>
        <fullName evidence="2">Transporter</fullName>
    </submittedName>
</protein>
<name>A0A2K1E328_9FLAO</name>
<sequence length="264" mass="29627">MKSIKNISLFLLLNTSTLLNAQEKESTIETDRPDMTEASSTVPKGFLQIETGAFYETFKQNQVKTQSFTYNTTLLRYGIFNTFELRLGWDIQEITTTVNGKKLNPNISGLNPMLLGMKAYITEEKGWIPEISLIGHIHLPFTASKDFKPETTSVDFRFSCSHSLSKSSSLGYNFGIAWEDDATEASYIYTLAYGHSISEKFGVFAELYGDLLEDNKANHLWDAGITYLVSNDFQLDMSFGTSITEGQDFFISAGASFRLPIINN</sequence>
<dbReference type="EMBL" id="POWF01000001">
    <property type="protein sequence ID" value="PNQ74690.1"/>
    <property type="molecule type" value="Genomic_DNA"/>
</dbReference>
<evidence type="ECO:0000256" key="1">
    <source>
        <dbReference type="SAM" id="SignalP"/>
    </source>
</evidence>
<feature type="chain" id="PRO_5014454059" evidence="1">
    <location>
        <begin position="22"/>
        <end position="264"/>
    </location>
</feature>
<dbReference type="AlphaFoldDB" id="A0A2K1E328"/>
<keyword evidence="1" id="KW-0732">Signal</keyword>
<feature type="signal peptide" evidence="1">
    <location>
        <begin position="1"/>
        <end position="21"/>
    </location>
</feature>
<evidence type="ECO:0000313" key="3">
    <source>
        <dbReference type="Proteomes" id="UP000236641"/>
    </source>
</evidence>
<evidence type="ECO:0000313" key="2">
    <source>
        <dbReference type="EMBL" id="PNQ74690.1"/>
    </source>
</evidence>
<reference evidence="2 3" key="1">
    <citation type="submission" date="2018-01" db="EMBL/GenBank/DDBJ databases">
        <title>The draft genome of Hanstruepera neustonica JCM19743.</title>
        <authorList>
            <person name="He R.-H."/>
            <person name="Du Z.-J."/>
        </authorList>
    </citation>
    <scope>NUCLEOTIDE SEQUENCE [LARGE SCALE GENOMIC DNA]</scope>
    <source>
        <strain evidence="2 3">JCM19743</strain>
    </source>
</reference>
<dbReference type="InterPro" id="IPR025737">
    <property type="entry name" value="FApF"/>
</dbReference>
<proteinExistence type="predicted"/>
<organism evidence="2 3">
    <name type="scientific">Hanstruepera neustonica</name>
    <dbReference type="NCBI Taxonomy" id="1445657"/>
    <lineage>
        <taxon>Bacteria</taxon>
        <taxon>Pseudomonadati</taxon>
        <taxon>Bacteroidota</taxon>
        <taxon>Flavobacteriia</taxon>
        <taxon>Flavobacteriales</taxon>
        <taxon>Flavobacteriaceae</taxon>
        <taxon>Hanstruepera</taxon>
    </lineage>
</organism>